<evidence type="ECO:0000313" key="2">
    <source>
        <dbReference type="EMBL" id="SDT92360.1"/>
    </source>
</evidence>
<organism evidence="2 3">
    <name type="scientific">Halopseudomonas salegens</name>
    <dbReference type="NCBI Taxonomy" id="1434072"/>
    <lineage>
        <taxon>Bacteria</taxon>
        <taxon>Pseudomonadati</taxon>
        <taxon>Pseudomonadota</taxon>
        <taxon>Gammaproteobacteria</taxon>
        <taxon>Pseudomonadales</taxon>
        <taxon>Pseudomonadaceae</taxon>
        <taxon>Halopseudomonas</taxon>
    </lineage>
</organism>
<feature type="chain" id="PRO_5009272890" evidence="1">
    <location>
        <begin position="22"/>
        <end position="215"/>
    </location>
</feature>
<reference evidence="3" key="1">
    <citation type="submission" date="2016-10" db="EMBL/GenBank/DDBJ databases">
        <authorList>
            <person name="Varghese N."/>
            <person name="Submissions S."/>
        </authorList>
    </citation>
    <scope>NUCLEOTIDE SEQUENCE [LARGE SCALE GENOMIC DNA]</scope>
    <source>
        <strain evidence="3">CECT 8338</strain>
    </source>
</reference>
<feature type="signal peptide" evidence="1">
    <location>
        <begin position="1"/>
        <end position="21"/>
    </location>
</feature>
<dbReference type="STRING" id="1434072.SAMN05216210_0541"/>
<dbReference type="InterPro" id="IPR042245">
    <property type="entry name" value="Tgt2/MlaC_sf"/>
</dbReference>
<evidence type="ECO:0000256" key="1">
    <source>
        <dbReference type="SAM" id="SignalP"/>
    </source>
</evidence>
<sequence length="215" mass="24011">MRSLINYSFALLLLLPLFAQAGAKSAQAVVDDTASQIMTLLNENRDAYRDDTDALVRDLSDVLDPVVDFQGFARSVMTVRYSRNASQDQINRFIDSFKSNIAEFYGSALLEANGGELTVLEPRDRDQQGPDRTMVHMDIVSPSGDNYRASYTMVKIDGQWKVRNVVVEGFNVGLLFRDLFAQAMQDKGNDLDAVIADWGSVIAASREEIEQEVEE</sequence>
<dbReference type="PIRSF" id="PIRSF004649">
    <property type="entry name" value="MlaC"/>
    <property type="match status" value="1"/>
</dbReference>
<keyword evidence="3" id="KW-1185">Reference proteome</keyword>
<name>A0A1H2EB46_9GAMM</name>
<dbReference type="PANTHER" id="PTHR36573">
    <property type="entry name" value="INTERMEMBRANE PHOSPHOLIPID TRANSPORT SYSTEM BINDING PROTEIN MLAC"/>
    <property type="match status" value="1"/>
</dbReference>
<dbReference type="InterPro" id="IPR008869">
    <property type="entry name" value="MlaC/ttg2D"/>
</dbReference>
<keyword evidence="1" id="KW-0732">Signal</keyword>
<dbReference type="OrthoDB" id="9787053at2"/>
<dbReference type="Gene3D" id="3.10.450.710">
    <property type="entry name" value="Tgt2/MlaC"/>
    <property type="match status" value="1"/>
</dbReference>
<protein>
    <submittedName>
        <fullName evidence="2">Phospholipid transport system substrate-binding protein</fullName>
    </submittedName>
</protein>
<evidence type="ECO:0000313" key="3">
    <source>
        <dbReference type="Proteomes" id="UP000243924"/>
    </source>
</evidence>
<dbReference type="AlphaFoldDB" id="A0A1H2EB46"/>
<dbReference type="Pfam" id="PF05494">
    <property type="entry name" value="MlaC"/>
    <property type="match status" value="1"/>
</dbReference>
<accession>A0A1H2EB46</accession>
<dbReference type="RefSeq" id="WP_157719062.1">
    <property type="nucleotide sequence ID" value="NZ_LT629787.1"/>
</dbReference>
<proteinExistence type="predicted"/>
<gene>
    <name evidence="2" type="ORF">SAMN05216210_0541</name>
</gene>
<dbReference type="PANTHER" id="PTHR36573:SF1">
    <property type="entry name" value="INTERMEMBRANE PHOSPHOLIPID TRANSPORT SYSTEM BINDING PROTEIN MLAC"/>
    <property type="match status" value="1"/>
</dbReference>
<dbReference type="Proteomes" id="UP000243924">
    <property type="component" value="Chromosome I"/>
</dbReference>
<dbReference type="EMBL" id="LT629787">
    <property type="protein sequence ID" value="SDT92360.1"/>
    <property type="molecule type" value="Genomic_DNA"/>
</dbReference>